<evidence type="ECO:0000313" key="1">
    <source>
        <dbReference type="EMBL" id="AWM37853.1"/>
    </source>
</evidence>
<name>A0A2Z3GVV0_9BACT</name>
<dbReference type="AlphaFoldDB" id="A0A2Z3GVV0"/>
<sequence length="217" mass="24952">MTDGDLLLRAVLNDPEDDTARLVYADWLIEHGDRKRGEFIRGQVEAASAGIECPREIWDLLPAGFEWLGLQPPEEFEIGWDRGFVDWIVSPRRYIWNRKRLQKLFSQHPINSVELCDVSPAFLDPADPEQCGWWPGGWTVDGKVSDLLFARLPDGEMFFCCDAGEWTGWFLQYPTWDSAREALRAAVTSYGRSLVRLPSSAFRQKEGGRIRKRKFVT</sequence>
<dbReference type="OrthoDB" id="303976at2"/>
<dbReference type="EMBL" id="CP025958">
    <property type="protein sequence ID" value="AWM37853.1"/>
    <property type="molecule type" value="Genomic_DNA"/>
</dbReference>
<accession>A0A2Z3GVV0</accession>
<dbReference type="InterPro" id="IPR014338">
    <property type="entry name" value="CHP02996_rpt-companion-dom"/>
</dbReference>
<evidence type="ECO:0000313" key="2">
    <source>
        <dbReference type="Proteomes" id="UP000245802"/>
    </source>
</evidence>
<dbReference type="KEGG" id="gog:C1280_13175"/>
<dbReference type="NCBIfam" id="TIGR02996">
    <property type="entry name" value="rpt_mate_G_obs"/>
    <property type="match status" value="1"/>
</dbReference>
<reference evidence="1 2" key="1">
    <citation type="submission" date="2018-01" db="EMBL/GenBank/DDBJ databases">
        <title>G. obscuriglobus.</title>
        <authorList>
            <person name="Franke J."/>
            <person name="Blomberg W."/>
            <person name="Selmecki A."/>
        </authorList>
    </citation>
    <scope>NUCLEOTIDE SEQUENCE [LARGE SCALE GENOMIC DNA]</scope>
    <source>
        <strain evidence="1 2">DSM 5831</strain>
    </source>
</reference>
<keyword evidence="2" id="KW-1185">Reference proteome</keyword>
<protein>
    <submittedName>
        <fullName evidence="1">TIGR02996 domain-containing protein</fullName>
    </submittedName>
</protein>
<dbReference type="RefSeq" id="WP_010051116.1">
    <property type="nucleotide sequence ID" value="NZ_CP025958.1"/>
</dbReference>
<organism evidence="1 2">
    <name type="scientific">Gemmata obscuriglobus</name>
    <dbReference type="NCBI Taxonomy" id="114"/>
    <lineage>
        <taxon>Bacteria</taxon>
        <taxon>Pseudomonadati</taxon>
        <taxon>Planctomycetota</taxon>
        <taxon>Planctomycetia</taxon>
        <taxon>Gemmatales</taxon>
        <taxon>Gemmataceae</taxon>
        <taxon>Gemmata</taxon>
    </lineage>
</organism>
<gene>
    <name evidence="1" type="ORF">C1280_13175</name>
</gene>
<dbReference type="Proteomes" id="UP000245802">
    <property type="component" value="Chromosome"/>
</dbReference>
<proteinExistence type="predicted"/>